<dbReference type="GeneID" id="68102965"/>
<dbReference type="Gene3D" id="2.130.10.10">
    <property type="entry name" value="YVTN repeat-like/Quinoprotein amine dehydrogenase"/>
    <property type="match status" value="3"/>
</dbReference>
<protein>
    <recommendedName>
        <fullName evidence="7">Guanine nucleotide-binding protein subunit beta-like protein</fullName>
    </recommendedName>
</protein>
<sequence>MNVVYGKNYTISQDQPKHFGKRTNNQFPRFSCHTAVERNGQLIIFAGTARGEIVYWKHEDNNEKVATNFTLLGKHSASILCIMYHPSLELIVTGCVDHSMKVFDPFGKYLAENSCLQTMFSHSKPVTCLAFHFDLIISGSSDMTVKIWKPDKERKKLNLVPWFTCFKTLSECDAWVSSLWASPEELSGDQGEIVVGTMKGTCFVYKTVGELRDRKSITDVKFMYKLKLRDKGITSILMLQGSNMMVSTGFDNEVKFTDYSGKTVFSRFVSDERICGMDWNSEFEELISVSESGKVNVYQYRTGESPLSFHFTKEPTCLSFVSGRILVSGRNAVQSFFIERNIPHREHKDHSDSVVGISVNPKRTATARLITAGADNKILVWEVSKFDMRCIDQIKCDPRGDKTDVTSFVYIDEGVACSGHDSGLLTLWNLEKGKELFTVQLHENTVCDLFKGTLVTDRKRPSIFSPRGTFDRNQRDKRECVVLVSSSFDGSFGVCDLTKFIYENQQPIFKVKHNAHNREILCVILNQLNGSVITGGNDGIIRFWSIDNDFQQLGEIKAKRKDNDSKGHKHAVVSLALDGNFLYSASDDQTIALWNILTLEKLISINCSEIILGMRLIEDNQGKMLTWYKGGRVDIWQLNAEDSTQHILFSYENKKTDFTFLNYDNEKNEIFAGDSSGKILRIKTNYNELNHEAEKYVEENFRKDSAVQAEKKKEARPKLLPSATFNSLLATDNHSTTVPISNDASSSLNNSQIANTNMSHPHHVSNSNSTSHTPRIASKFKISINLFDELFGELT</sequence>
<accession>A0AA88KJC6</accession>
<dbReference type="InterPro" id="IPR001680">
    <property type="entry name" value="WD40_rpt"/>
</dbReference>
<feature type="repeat" description="WD" evidence="3">
    <location>
        <begin position="72"/>
        <end position="104"/>
    </location>
</feature>
<dbReference type="AlphaFoldDB" id="A0AA88KJC6"/>
<dbReference type="Pfam" id="PF00400">
    <property type="entry name" value="WD40"/>
    <property type="match status" value="4"/>
</dbReference>
<dbReference type="PROSITE" id="PS00678">
    <property type="entry name" value="WD_REPEATS_1"/>
    <property type="match status" value="2"/>
</dbReference>
<evidence type="ECO:0000313" key="5">
    <source>
        <dbReference type="EMBL" id="KAG2374767.1"/>
    </source>
</evidence>
<dbReference type="InterPro" id="IPR015943">
    <property type="entry name" value="WD40/YVTN_repeat-like_dom_sf"/>
</dbReference>
<keyword evidence="1 3" id="KW-0853">WD repeat</keyword>
<dbReference type="SMART" id="SM00320">
    <property type="entry name" value="WD40"/>
    <property type="match status" value="8"/>
</dbReference>
<feature type="repeat" description="WD" evidence="3">
    <location>
        <begin position="565"/>
        <end position="604"/>
    </location>
</feature>
<dbReference type="Proteomes" id="UP000816034">
    <property type="component" value="Unassembled WGS sequence"/>
</dbReference>
<feature type="compositionally biased region" description="Polar residues" evidence="4">
    <location>
        <begin position="742"/>
        <end position="758"/>
    </location>
</feature>
<comment type="caution">
    <text evidence="5">The sequence shown here is derived from an EMBL/GenBank/DDBJ whole genome shotgun (WGS) entry which is preliminary data.</text>
</comment>
<organism evidence="5 6">
    <name type="scientific">Naegleria lovaniensis</name>
    <name type="common">Amoeba</name>
    <dbReference type="NCBI Taxonomy" id="51637"/>
    <lineage>
        <taxon>Eukaryota</taxon>
        <taxon>Discoba</taxon>
        <taxon>Heterolobosea</taxon>
        <taxon>Tetramitia</taxon>
        <taxon>Eutetramitia</taxon>
        <taxon>Vahlkampfiidae</taxon>
        <taxon>Naegleria</taxon>
    </lineage>
</organism>
<evidence type="ECO:0000256" key="1">
    <source>
        <dbReference type="ARBA" id="ARBA00022574"/>
    </source>
</evidence>
<gene>
    <name evidence="5" type="ORF">C9374_010511</name>
</gene>
<dbReference type="PANTHER" id="PTHR19848:SF8">
    <property type="entry name" value="F-BOX AND WD REPEAT DOMAIN CONTAINING 7"/>
    <property type="match status" value="1"/>
</dbReference>
<dbReference type="InterPro" id="IPR019775">
    <property type="entry name" value="WD40_repeat_CS"/>
</dbReference>
<dbReference type="PROSITE" id="PS50082">
    <property type="entry name" value="WD_REPEATS_2"/>
    <property type="match status" value="5"/>
</dbReference>
<reference evidence="5 6" key="1">
    <citation type="journal article" date="2018" name="BMC Genomics">
        <title>The genome of Naegleria lovaniensis, the basis for a comparative approach to unravel pathogenicity factors of the human pathogenic amoeba N. fowleri.</title>
        <authorList>
            <person name="Liechti N."/>
            <person name="Schurch N."/>
            <person name="Bruggmann R."/>
            <person name="Wittwer M."/>
        </authorList>
    </citation>
    <scope>NUCLEOTIDE SEQUENCE [LARGE SCALE GENOMIC DNA]</scope>
    <source>
        <strain evidence="5 6">ATCC 30569</strain>
    </source>
</reference>
<dbReference type="SUPFAM" id="SSF50978">
    <property type="entry name" value="WD40 repeat-like"/>
    <property type="match status" value="2"/>
</dbReference>
<evidence type="ECO:0000256" key="4">
    <source>
        <dbReference type="SAM" id="MobiDB-lite"/>
    </source>
</evidence>
<feature type="compositionally biased region" description="Low complexity" evidence="4">
    <location>
        <begin position="764"/>
        <end position="773"/>
    </location>
</feature>
<evidence type="ECO:0000313" key="6">
    <source>
        <dbReference type="Proteomes" id="UP000816034"/>
    </source>
</evidence>
<feature type="region of interest" description="Disordered" evidence="4">
    <location>
        <begin position="742"/>
        <end position="773"/>
    </location>
</feature>
<dbReference type="EMBL" id="PYSW02000043">
    <property type="protein sequence ID" value="KAG2374767.1"/>
    <property type="molecule type" value="Genomic_DNA"/>
</dbReference>
<keyword evidence="2" id="KW-0677">Repeat</keyword>
<feature type="repeat" description="WD" evidence="3">
    <location>
        <begin position="347"/>
        <end position="384"/>
    </location>
</feature>
<feature type="repeat" description="WD" evidence="3">
    <location>
        <begin position="119"/>
        <end position="149"/>
    </location>
</feature>
<dbReference type="PANTHER" id="PTHR19848">
    <property type="entry name" value="WD40 REPEAT PROTEIN"/>
    <property type="match status" value="1"/>
</dbReference>
<keyword evidence="6" id="KW-1185">Reference proteome</keyword>
<evidence type="ECO:0000256" key="2">
    <source>
        <dbReference type="ARBA" id="ARBA00022737"/>
    </source>
</evidence>
<evidence type="ECO:0000256" key="3">
    <source>
        <dbReference type="PROSITE-ProRule" id="PRU00221"/>
    </source>
</evidence>
<dbReference type="RefSeq" id="XP_044543941.1">
    <property type="nucleotide sequence ID" value="XM_044686064.1"/>
</dbReference>
<dbReference type="PROSITE" id="PS50294">
    <property type="entry name" value="WD_REPEATS_REGION"/>
    <property type="match status" value="3"/>
</dbReference>
<proteinExistence type="predicted"/>
<evidence type="ECO:0008006" key="7">
    <source>
        <dbReference type="Google" id="ProtNLM"/>
    </source>
</evidence>
<dbReference type="InterPro" id="IPR036322">
    <property type="entry name" value="WD40_repeat_dom_sf"/>
</dbReference>
<name>A0AA88KJC6_NAELO</name>
<feature type="repeat" description="WD" evidence="3">
    <location>
        <begin position="513"/>
        <end position="548"/>
    </location>
</feature>